<sequence length="354" mass="39997">MGLKVLILGVNGFIGSHLSEAILRTKSDWEVYGMDLQQDKLEGCMGHPRFHFVEGDITINKEWIEYHVRKCDVVLPLVAIATPAIYVSDPLRVFELDFEANLAIVRYCVRYKKRVVFPSTSEVYGMSPDQEFDEETSNLVLGPIGKQRWIYSCSKQLLDRVIHAYGLKDQLRYTLFRPFNFIGPRLDNIMAANEGSSRVLTQFLGNILRGKDIQLVDGGAQKRCFIYIDDAIEALMRILENENGIADQRIFNIGNPTAELSIAELAEMMLSVVAEFPGYENVADRVKLVNTSSGEYYGKGYQDMLVRVPSIKAIQSLGWNPSTDVRSAIRKTVEYYIDQFGPAADQNAVETELL</sequence>
<evidence type="ECO:0000259" key="2">
    <source>
        <dbReference type="Pfam" id="PF01370"/>
    </source>
</evidence>
<dbReference type="InterPro" id="IPR001509">
    <property type="entry name" value="Epimerase_deHydtase"/>
</dbReference>
<dbReference type="InterPro" id="IPR045869">
    <property type="entry name" value="Arna-like_SDR_e"/>
</dbReference>
<dbReference type="PANTHER" id="PTHR43245:SF13">
    <property type="entry name" value="UDP-D-APIOSE_UDP-D-XYLOSE SYNTHASE 2"/>
    <property type="match status" value="1"/>
</dbReference>
<evidence type="ECO:0000256" key="1">
    <source>
        <dbReference type="ARBA" id="ARBA00023027"/>
    </source>
</evidence>
<dbReference type="CDD" id="cd05257">
    <property type="entry name" value="Arna_like_SDR_e"/>
    <property type="match status" value="1"/>
</dbReference>
<dbReference type="GO" id="GO:0016831">
    <property type="term" value="F:carboxy-lyase activity"/>
    <property type="evidence" value="ECO:0007669"/>
    <property type="project" value="InterPro"/>
</dbReference>
<dbReference type="SUPFAM" id="SSF51735">
    <property type="entry name" value="NAD(P)-binding Rossmann-fold domains"/>
    <property type="match status" value="1"/>
</dbReference>
<comment type="caution">
    <text evidence="3">The sequence shown here is derived from an EMBL/GenBank/DDBJ whole genome shotgun (WGS) entry which is preliminary data.</text>
</comment>
<keyword evidence="4" id="KW-1185">Reference proteome</keyword>
<dbReference type="PANTHER" id="PTHR43245">
    <property type="entry name" value="BIFUNCTIONAL POLYMYXIN RESISTANCE PROTEIN ARNA"/>
    <property type="match status" value="1"/>
</dbReference>
<dbReference type="Pfam" id="PF01370">
    <property type="entry name" value="Epimerase"/>
    <property type="match status" value="1"/>
</dbReference>
<organism evidence="3 4">
    <name type="scientific">Parvibaculum sedimenti</name>
    <dbReference type="NCBI Taxonomy" id="2608632"/>
    <lineage>
        <taxon>Bacteria</taxon>
        <taxon>Pseudomonadati</taxon>
        <taxon>Pseudomonadota</taxon>
        <taxon>Alphaproteobacteria</taxon>
        <taxon>Hyphomicrobiales</taxon>
        <taxon>Parvibaculaceae</taxon>
        <taxon>Parvibaculum</taxon>
    </lineage>
</organism>
<dbReference type="EMBL" id="WESC01000014">
    <property type="protein sequence ID" value="KAB7738992.1"/>
    <property type="molecule type" value="Genomic_DNA"/>
</dbReference>
<accession>A0A6N6VGF1</accession>
<evidence type="ECO:0000313" key="4">
    <source>
        <dbReference type="Proteomes" id="UP000468901"/>
    </source>
</evidence>
<dbReference type="AlphaFoldDB" id="A0A6N6VGF1"/>
<feature type="domain" description="NAD-dependent epimerase/dehydratase" evidence="2">
    <location>
        <begin position="5"/>
        <end position="254"/>
    </location>
</feature>
<proteinExistence type="predicted"/>
<reference evidence="3 4" key="1">
    <citation type="submission" date="2019-09" db="EMBL/GenBank/DDBJ databases">
        <title>Parvibaculum sedimenti sp. nov., isolated from sediment.</title>
        <authorList>
            <person name="Wang Y."/>
        </authorList>
    </citation>
    <scope>NUCLEOTIDE SEQUENCE [LARGE SCALE GENOMIC DNA]</scope>
    <source>
        <strain evidence="3 4">HXT-9</strain>
    </source>
</reference>
<dbReference type="InterPro" id="IPR036291">
    <property type="entry name" value="NAD(P)-bd_dom_sf"/>
</dbReference>
<dbReference type="NCBIfam" id="NF008872">
    <property type="entry name" value="PRK11908.1"/>
    <property type="match status" value="1"/>
</dbReference>
<dbReference type="Proteomes" id="UP000468901">
    <property type="component" value="Unassembled WGS sequence"/>
</dbReference>
<dbReference type="RefSeq" id="WP_152217083.1">
    <property type="nucleotide sequence ID" value="NZ_JBAQYD010000335.1"/>
</dbReference>
<dbReference type="InterPro" id="IPR050177">
    <property type="entry name" value="Lipid_A_modif_metabolic_enz"/>
</dbReference>
<protein>
    <submittedName>
        <fullName evidence="3">Bifunctional UDP-4-keto-pentose/UDP-xylose synthase</fullName>
    </submittedName>
</protein>
<dbReference type="Gene3D" id="3.40.50.720">
    <property type="entry name" value="NAD(P)-binding Rossmann-like Domain"/>
    <property type="match status" value="1"/>
</dbReference>
<gene>
    <name evidence="3" type="ORF">F2P47_14430</name>
</gene>
<evidence type="ECO:0000313" key="3">
    <source>
        <dbReference type="EMBL" id="KAB7738992.1"/>
    </source>
</evidence>
<name>A0A6N6VGF1_9HYPH</name>
<keyword evidence="1" id="KW-0520">NAD</keyword>